<protein>
    <submittedName>
        <fullName evidence="1">DUF2924 domain-containing protein</fullName>
    </submittedName>
</protein>
<dbReference type="RefSeq" id="WP_237379378.1">
    <property type="nucleotide sequence ID" value="NZ_CP071793.1"/>
</dbReference>
<dbReference type="Pfam" id="PF11149">
    <property type="entry name" value="DUF2924"/>
    <property type="match status" value="1"/>
</dbReference>
<reference evidence="1" key="1">
    <citation type="submission" date="2021-03" db="EMBL/GenBank/DDBJ databases">
        <title>Acanthopleuribacteraceae sp. M133.</title>
        <authorList>
            <person name="Wang G."/>
        </authorList>
    </citation>
    <scope>NUCLEOTIDE SEQUENCE</scope>
    <source>
        <strain evidence="1">M133</strain>
    </source>
</reference>
<dbReference type="Proteomes" id="UP000663929">
    <property type="component" value="Chromosome"/>
</dbReference>
<sequence>MPDLKEQIEKLEEMTGPELKAAYMAVFKERPHSHRHQWLKNRIAWGIQAKTEKGISKRFIKHGLENADLSELRATAPRTT</sequence>
<evidence type="ECO:0000313" key="2">
    <source>
        <dbReference type="Proteomes" id="UP000663929"/>
    </source>
</evidence>
<dbReference type="EMBL" id="CP071793">
    <property type="protein sequence ID" value="QTD49747.1"/>
    <property type="molecule type" value="Genomic_DNA"/>
</dbReference>
<keyword evidence="2" id="KW-1185">Reference proteome</keyword>
<evidence type="ECO:0000313" key="1">
    <source>
        <dbReference type="EMBL" id="QTD49747.1"/>
    </source>
</evidence>
<proteinExistence type="predicted"/>
<organism evidence="1 2">
    <name type="scientific">Sulfidibacter corallicola</name>
    <dbReference type="NCBI Taxonomy" id="2818388"/>
    <lineage>
        <taxon>Bacteria</taxon>
        <taxon>Pseudomonadati</taxon>
        <taxon>Acidobacteriota</taxon>
        <taxon>Holophagae</taxon>
        <taxon>Acanthopleuribacterales</taxon>
        <taxon>Acanthopleuribacteraceae</taxon>
        <taxon>Sulfidibacter</taxon>
    </lineage>
</organism>
<gene>
    <name evidence="1" type="ORF">J3U87_29540</name>
</gene>
<dbReference type="InterPro" id="IPR021322">
    <property type="entry name" value="DUF2924"/>
</dbReference>
<dbReference type="KEGG" id="scor:J3U87_29540"/>
<dbReference type="AlphaFoldDB" id="A0A8A4TJT8"/>
<name>A0A8A4TJT8_SULCO</name>
<accession>A0A8A4TJT8</accession>